<feature type="transmembrane region" description="Helical" evidence="8">
    <location>
        <begin position="84"/>
        <end position="104"/>
    </location>
</feature>
<evidence type="ECO:0000256" key="5">
    <source>
        <dbReference type="ARBA" id="ARBA00022692"/>
    </source>
</evidence>
<evidence type="ECO:0000313" key="10">
    <source>
        <dbReference type="Proteomes" id="UP000312032"/>
    </source>
</evidence>
<evidence type="ECO:0000313" key="9">
    <source>
        <dbReference type="EMBL" id="TNL98468.1"/>
    </source>
</evidence>
<dbReference type="CDD" id="cd06550">
    <property type="entry name" value="TM_ABC_iron-siderophores_like"/>
    <property type="match status" value="1"/>
</dbReference>
<keyword evidence="7 8" id="KW-0472">Membrane</keyword>
<dbReference type="GO" id="GO:0022857">
    <property type="term" value="F:transmembrane transporter activity"/>
    <property type="evidence" value="ECO:0007669"/>
    <property type="project" value="InterPro"/>
</dbReference>
<feature type="transmembrane region" description="Helical" evidence="8">
    <location>
        <begin position="297"/>
        <end position="314"/>
    </location>
</feature>
<name>A0A5C4U5P5_9CORY</name>
<evidence type="ECO:0000256" key="7">
    <source>
        <dbReference type="ARBA" id="ARBA00023136"/>
    </source>
</evidence>
<keyword evidence="3" id="KW-0813">Transport</keyword>
<accession>A0A5C4U5P5</accession>
<evidence type="ECO:0000256" key="4">
    <source>
        <dbReference type="ARBA" id="ARBA00022475"/>
    </source>
</evidence>
<dbReference type="PANTHER" id="PTHR30472">
    <property type="entry name" value="FERRIC ENTEROBACTIN TRANSPORT SYSTEM PERMEASE PROTEIN"/>
    <property type="match status" value="1"/>
</dbReference>
<evidence type="ECO:0000256" key="2">
    <source>
        <dbReference type="ARBA" id="ARBA00007935"/>
    </source>
</evidence>
<dbReference type="AlphaFoldDB" id="A0A5C4U5P5"/>
<feature type="transmembrane region" description="Helical" evidence="8">
    <location>
        <begin position="240"/>
        <end position="262"/>
    </location>
</feature>
<evidence type="ECO:0000256" key="1">
    <source>
        <dbReference type="ARBA" id="ARBA00004651"/>
    </source>
</evidence>
<dbReference type="OrthoDB" id="4455417at2"/>
<evidence type="ECO:0000256" key="8">
    <source>
        <dbReference type="SAM" id="Phobius"/>
    </source>
</evidence>
<comment type="subcellular location">
    <subcellularLocation>
        <location evidence="1">Cell membrane</location>
        <topology evidence="1">Multi-pass membrane protein</topology>
    </subcellularLocation>
</comment>
<feature type="transmembrane region" description="Helical" evidence="8">
    <location>
        <begin position="269"/>
        <end position="291"/>
    </location>
</feature>
<dbReference type="InterPro" id="IPR000522">
    <property type="entry name" value="ABC_transptr_permease_BtuC"/>
</dbReference>
<keyword evidence="10" id="KW-1185">Reference proteome</keyword>
<dbReference type="Gene3D" id="1.10.3470.10">
    <property type="entry name" value="ABC transporter involved in vitamin B12 uptake, BtuC"/>
    <property type="match status" value="1"/>
</dbReference>
<dbReference type="InterPro" id="IPR037294">
    <property type="entry name" value="ABC_BtuC-like"/>
</dbReference>
<reference evidence="9 10" key="1">
    <citation type="submission" date="2019-06" db="EMBL/GenBank/DDBJ databases">
        <authorList>
            <person name="Li J."/>
        </authorList>
    </citation>
    <scope>NUCLEOTIDE SEQUENCE [LARGE SCALE GENOMIC DNA]</scope>
    <source>
        <strain evidence="9 10">LMG 28165</strain>
    </source>
</reference>
<dbReference type="EMBL" id="VDHJ01000005">
    <property type="protein sequence ID" value="TNL98468.1"/>
    <property type="molecule type" value="Genomic_DNA"/>
</dbReference>
<dbReference type="GO" id="GO:0033214">
    <property type="term" value="P:siderophore-iron import into cell"/>
    <property type="evidence" value="ECO:0007669"/>
    <property type="project" value="TreeGrafter"/>
</dbReference>
<organism evidence="9 10">
    <name type="scientific">Corynebacterium tapiri</name>
    <dbReference type="NCBI Taxonomy" id="1448266"/>
    <lineage>
        <taxon>Bacteria</taxon>
        <taxon>Bacillati</taxon>
        <taxon>Actinomycetota</taxon>
        <taxon>Actinomycetes</taxon>
        <taxon>Mycobacteriales</taxon>
        <taxon>Corynebacteriaceae</taxon>
        <taxon>Corynebacterium</taxon>
    </lineage>
</organism>
<sequence>MKTTLIGIAALFLALLGLCVGEVFYTPTEVAATLAGQTVPGASFTVLELRLPRVLLGALVGIALGAAGCTLQTLLRNKLASPDIIGVSSAASVAGVMGIVLLGLTPWQTSVLSFFGSLAVCAGMFALAAKGGFSPVRLILIGIGVAAISRAAVTYVLSIAAAHDLPAATRWLNGSLGSANLGDSLPVAIAVLVCLPVLIACTHHLDLLRFGETTAISLGSPVNLVRVLSLLAAVALVATATAACGPVAFVAFLAGPIAAGICGPGRPRILAAAFVGASLMLLADLIGQYALPSRLPVGVVTGAIGAPYLLYLLVRHRGELV</sequence>
<evidence type="ECO:0000256" key="3">
    <source>
        <dbReference type="ARBA" id="ARBA00022448"/>
    </source>
</evidence>
<dbReference type="RefSeq" id="WP_139465313.1">
    <property type="nucleotide sequence ID" value="NZ_VDHJ01000005.1"/>
</dbReference>
<gene>
    <name evidence="9" type="ORF">FHE74_04515</name>
</gene>
<dbReference type="GO" id="GO:0005886">
    <property type="term" value="C:plasma membrane"/>
    <property type="evidence" value="ECO:0007669"/>
    <property type="project" value="UniProtKB-SubCell"/>
</dbReference>
<evidence type="ECO:0000256" key="6">
    <source>
        <dbReference type="ARBA" id="ARBA00022989"/>
    </source>
</evidence>
<protein>
    <submittedName>
        <fullName evidence="9">Iron ABC transporter permease</fullName>
    </submittedName>
</protein>
<dbReference type="SUPFAM" id="SSF81345">
    <property type="entry name" value="ABC transporter involved in vitamin B12 uptake, BtuC"/>
    <property type="match status" value="1"/>
</dbReference>
<keyword evidence="6 8" id="KW-1133">Transmembrane helix</keyword>
<feature type="transmembrane region" description="Helical" evidence="8">
    <location>
        <begin position="213"/>
        <end position="234"/>
    </location>
</feature>
<keyword evidence="4" id="KW-1003">Cell membrane</keyword>
<proteinExistence type="inferred from homology"/>
<dbReference type="PANTHER" id="PTHR30472:SF24">
    <property type="entry name" value="FERRIC ENTEROBACTIN TRANSPORT SYSTEM PERMEASE PROTEIN FEPG"/>
    <property type="match status" value="1"/>
</dbReference>
<dbReference type="Pfam" id="PF01032">
    <property type="entry name" value="FecCD"/>
    <property type="match status" value="1"/>
</dbReference>
<keyword evidence="5 8" id="KW-0812">Transmembrane</keyword>
<feature type="transmembrane region" description="Helical" evidence="8">
    <location>
        <begin position="54"/>
        <end position="75"/>
    </location>
</feature>
<feature type="transmembrane region" description="Helical" evidence="8">
    <location>
        <begin position="138"/>
        <end position="161"/>
    </location>
</feature>
<dbReference type="Proteomes" id="UP000312032">
    <property type="component" value="Unassembled WGS sequence"/>
</dbReference>
<comment type="similarity">
    <text evidence="2">Belongs to the binding-protein-dependent transport system permease family. FecCD subfamily.</text>
</comment>
<comment type="caution">
    <text evidence="9">The sequence shown here is derived from an EMBL/GenBank/DDBJ whole genome shotgun (WGS) entry which is preliminary data.</text>
</comment>
<feature type="transmembrane region" description="Helical" evidence="8">
    <location>
        <begin position="181"/>
        <end position="201"/>
    </location>
</feature>
<feature type="transmembrane region" description="Helical" evidence="8">
    <location>
        <begin position="110"/>
        <end position="129"/>
    </location>
</feature>